<proteinExistence type="predicted"/>
<sequence length="83" mass="9932">MLFIYIMAVQRHRNIYNFDYEPALPTIVEARDETLMQRKAEAKDLKKIEKVNRHSQEWQVCSIFRSCCSKIKEKDSETSQKVH</sequence>
<dbReference type="EMBL" id="KQ419861">
    <property type="protein sequence ID" value="KOF82158.1"/>
    <property type="molecule type" value="Genomic_DNA"/>
</dbReference>
<accession>A0A0L8GYX3</accession>
<dbReference type="AlphaFoldDB" id="A0A0L8GYX3"/>
<name>A0A0L8GYX3_OCTBM</name>
<dbReference type="EMBL" id="KQ419861">
    <property type="protein sequence ID" value="KOF82159.1"/>
    <property type="molecule type" value="Genomic_DNA"/>
</dbReference>
<reference evidence="1" key="1">
    <citation type="submission" date="2015-07" db="EMBL/GenBank/DDBJ databases">
        <title>MeaNS - Measles Nucleotide Surveillance Program.</title>
        <authorList>
            <person name="Tran T."/>
            <person name="Druce J."/>
        </authorList>
    </citation>
    <scope>NUCLEOTIDE SEQUENCE</scope>
    <source>
        <strain evidence="1">UCB-OBI-ISO-001</strain>
        <tissue evidence="1">Gonad</tissue>
    </source>
</reference>
<protein>
    <submittedName>
        <fullName evidence="1">Uncharacterized protein</fullName>
    </submittedName>
</protein>
<gene>
    <name evidence="1" type="ORF">OCBIM_22025615mg</name>
</gene>
<evidence type="ECO:0000313" key="1">
    <source>
        <dbReference type="EMBL" id="KOF82158.1"/>
    </source>
</evidence>
<organism evidence="1">
    <name type="scientific">Octopus bimaculoides</name>
    <name type="common">California two-spotted octopus</name>
    <dbReference type="NCBI Taxonomy" id="37653"/>
    <lineage>
        <taxon>Eukaryota</taxon>
        <taxon>Metazoa</taxon>
        <taxon>Spiralia</taxon>
        <taxon>Lophotrochozoa</taxon>
        <taxon>Mollusca</taxon>
        <taxon>Cephalopoda</taxon>
        <taxon>Coleoidea</taxon>
        <taxon>Octopodiformes</taxon>
        <taxon>Octopoda</taxon>
        <taxon>Incirrata</taxon>
        <taxon>Octopodidae</taxon>
        <taxon>Octopus</taxon>
    </lineage>
</organism>